<accession>A0ABN1VEK4</accession>
<protein>
    <submittedName>
        <fullName evidence="1">Uncharacterized protein</fullName>
    </submittedName>
</protein>
<reference evidence="1 2" key="1">
    <citation type="journal article" date="2019" name="Int. J. Syst. Evol. Microbiol.">
        <title>The Global Catalogue of Microorganisms (GCM) 10K type strain sequencing project: providing services to taxonomists for standard genome sequencing and annotation.</title>
        <authorList>
            <consortium name="The Broad Institute Genomics Platform"/>
            <consortium name="The Broad Institute Genome Sequencing Center for Infectious Disease"/>
            <person name="Wu L."/>
            <person name="Ma J."/>
        </authorList>
    </citation>
    <scope>NUCLEOTIDE SEQUENCE [LARGE SCALE GENOMIC DNA]</scope>
    <source>
        <strain evidence="1 2">JCM 13022</strain>
    </source>
</reference>
<gene>
    <name evidence="1" type="ORF">GCM10009675_29610</name>
</gene>
<proteinExistence type="predicted"/>
<dbReference type="Proteomes" id="UP001500467">
    <property type="component" value="Unassembled WGS sequence"/>
</dbReference>
<evidence type="ECO:0000313" key="2">
    <source>
        <dbReference type="Proteomes" id="UP001500467"/>
    </source>
</evidence>
<organism evidence="1 2">
    <name type="scientific">Prauserella alba</name>
    <dbReference type="NCBI Taxonomy" id="176898"/>
    <lineage>
        <taxon>Bacteria</taxon>
        <taxon>Bacillati</taxon>
        <taxon>Actinomycetota</taxon>
        <taxon>Actinomycetes</taxon>
        <taxon>Pseudonocardiales</taxon>
        <taxon>Pseudonocardiaceae</taxon>
        <taxon>Prauserella</taxon>
    </lineage>
</organism>
<keyword evidence="2" id="KW-1185">Reference proteome</keyword>
<sequence length="54" mass="5646">MSDFWISTIVPACAEVGIRTAAAAAIPTAAVPRSMERRVTGLGFFTVLPSIVVP</sequence>
<dbReference type="EMBL" id="BAAALM010000008">
    <property type="protein sequence ID" value="GAA1208003.1"/>
    <property type="molecule type" value="Genomic_DNA"/>
</dbReference>
<evidence type="ECO:0000313" key="1">
    <source>
        <dbReference type="EMBL" id="GAA1208003.1"/>
    </source>
</evidence>
<name>A0ABN1VEK4_9PSEU</name>
<comment type="caution">
    <text evidence="1">The sequence shown here is derived from an EMBL/GenBank/DDBJ whole genome shotgun (WGS) entry which is preliminary data.</text>
</comment>